<comment type="caution">
    <text evidence="1">The sequence shown here is derived from an EMBL/GenBank/DDBJ whole genome shotgun (WGS) entry which is preliminary data.</text>
</comment>
<dbReference type="RefSeq" id="WP_159794241.1">
    <property type="nucleotide sequence ID" value="NZ_WTYM01000036.1"/>
</dbReference>
<dbReference type="Proteomes" id="UP000433652">
    <property type="component" value="Unassembled WGS sequence"/>
</dbReference>
<gene>
    <name evidence="1" type="ORF">GRI89_08855</name>
</gene>
<protein>
    <submittedName>
        <fullName evidence="1">TraB/GumN family protein</fullName>
    </submittedName>
</protein>
<dbReference type="OrthoDB" id="9806326at2"/>
<dbReference type="EMBL" id="WTYM01000036">
    <property type="protein sequence ID" value="MXO59648.1"/>
    <property type="molecule type" value="Genomic_DNA"/>
</dbReference>
<reference evidence="1 2" key="1">
    <citation type="submission" date="2019-12" db="EMBL/GenBank/DDBJ databases">
        <title>Genomic-based taxomic classification of the family Erythrobacteraceae.</title>
        <authorList>
            <person name="Xu L."/>
        </authorList>
    </citation>
    <scope>NUCLEOTIDE SEQUENCE [LARGE SCALE GENOMIC DNA]</scope>
    <source>
        <strain evidence="1 2">MCCC 1K01500</strain>
    </source>
</reference>
<sequence>MIRRLLLALAGAALLAGCGEPARDWPDPKPALWEVTGPEGQQGWLFGTIHTLPADARWRTPALDKALGASGTLLVEVADLDDTARAAGVFARLSRSEGLPVLSERVEPKDRPALARFLDRANVDDDDFSDMETWGAALVISNRARPTREEQSVDKQLIAAAPSVVGLETYELQFGAFDTLPPAEQADLLIALSQDVTGQDKRIEEWLTGDLAGLERDSAAILGDPELRLALQVYRNKRWTPTIASMIADGKKPFVAVGTAHLFGEDSVPSLLEAAGYKVTRIQ</sequence>
<proteinExistence type="predicted"/>
<dbReference type="CDD" id="cd14789">
    <property type="entry name" value="Tiki"/>
    <property type="match status" value="1"/>
</dbReference>
<dbReference type="InterPro" id="IPR002816">
    <property type="entry name" value="TraB/PrgY/GumN_fam"/>
</dbReference>
<evidence type="ECO:0000313" key="2">
    <source>
        <dbReference type="Proteomes" id="UP000433652"/>
    </source>
</evidence>
<organism evidence="1 2">
    <name type="scientific">Croceibacterium salegens</name>
    <dbReference type="NCBI Taxonomy" id="1737568"/>
    <lineage>
        <taxon>Bacteria</taxon>
        <taxon>Pseudomonadati</taxon>
        <taxon>Pseudomonadota</taxon>
        <taxon>Alphaproteobacteria</taxon>
        <taxon>Sphingomonadales</taxon>
        <taxon>Erythrobacteraceae</taxon>
        <taxon>Croceibacterium</taxon>
    </lineage>
</organism>
<evidence type="ECO:0000313" key="1">
    <source>
        <dbReference type="EMBL" id="MXO59648.1"/>
    </source>
</evidence>
<dbReference type="PROSITE" id="PS51257">
    <property type="entry name" value="PROKAR_LIPOPROTEIN"/>
    <property type="match status" value="1"/>
</dbReference>
<dbReference type="Pfam" id="PF01963">
    <property type="entry name" value="TraB_PrgY_gumN"/>
    <property type="match status" value="1"/>
</dbReference>
<accession>A0A6I4SVT3</accession>
<dbReference type="InterPro" id="IPR047111">
    <property type="entry name" value="YbaP-like"/>
</dbReference>
<dbReference type="PANTHER" id="PTHR40590">
    <property type="entry name" value="CYTOPLASMIC PROTEIN-RELATED"/>
    <property type="match status" value="1"/>
</dbReference>
<dbReference type="PANTHER" id="PTHR40590:SF1">
    <property type="entry name" value="CYTOPLASMIC PROTEIN"/>
    <property type="match status" value="1"/>
</dbReference>
<dbReference type="AlphaFoldDB" id="A0A6I4SVT3"/>
<keyword evidence="2" id="KW-1185">Reference proteome</keyword>
<name>A0A6I4SVT3_9SPHN</name>